<dbReference type="PANTHER" id="PTHR42884">
    <property type="entry name" value="PROPROTEIN CONVERTASE SUBTILISIN/KEXIN-RELATED"/>
    <property type="match status" value="1"/>
</dbReference>
<dbReference type="CDD" id="cd04848">
    <property type="entry name" value="Peptidases_S8_Autotransporter_serine_protease_like"/>
    <property type="match status" value="1"/>
</dbReference>
<dbReference type="PANTHER" id="PTHR42884:SF14">
    <property type="entry name" value="NEUROENDOCRINE CONVERTASE 1"/>
    <property type="match status" value="1"/>
</dbReference>
<protein>
    <recommendedName>
        <fullName evidence="7">Autotransporter domain-containing protein</fullName>
    </recommendedName>
</protein>
<evidence type="ECO:0000256" key="6">
    <source>
        <dbReference type="SAM" id="SignalP"/>
    </source>
</evidence>
<proteinExistence type="inferred from homology"/>
<evidence type="ECO:0000259" key="7">
    <source>
        <dbReference type="PROSITE" id="PS51208"/>
    </source>
</evidence>
<evidence type="ECO:0000256" key="2">
    <source>
        <dbReference type="ARBA" id="ARBA00022729"/>
    </source>
</evidence>
<comment type="similarity">
    <text evidence="5">Belongs to the peptidase S8 family.</text>
</comment>
<dbReference type="PROSITE" id="PS51208">
    <property type="entry name" value="AUTOTRANSPORTER"/>
    <property type="match status" value="1"/>
</dbReference>
<dbReference type="Gene3D" id="2.40.128.130">
    <property type="entry name" value="Autotransporter beta-domain"/>
    <property type="match status" value="1"/>
</dbReference>
<comment type="caution">
    <text evidence="8">The sequence shown here is derived from an EMBL/GenBank/DDBJ whole genome shotgun (WGS) entry which is preliminary data.</text>
</comment>
<feature type="domain" description="Autotransporter" evidence="7">
    <location>
        <begin position="694"/>
        <end position="968"/>
    </location>
</feature>
<dbReference type="SMART" id="SM00869">
    <property type="entry name" value="Autotransporter"/>
    <property type="match status" value="1"/>
</dbReference>
<feature type="active site" description="Charge relay system" evidence="5">
    <location>
        <position position="66"/>
    </location>
</feature>
<feature type="signal peptide" evidence="6">
    <location>
        <begin position="1"/>
        <end position="24"/>
    </location>
</feature>
<dbReference type="InterPro" id="IPR034061">
    <property type="entry name" value="Peptidases_S8_Autotransporter"/>
</dbReference>
<keyword evidence="4 5" id="KW-0720">Serine protease</keyword>
<dbReference type="STRING" id="505317.OA57_11040"/>
<sequence>MFQFKKPYLGLMVSAVILTANAQAAEMTDTQKVLFEYLKQPKEAIGLSDALTAQYGGKNVTVGVVDSGFFNGHDLLKNKRNLVALPFEMTLQGKNYYFDPNRLAIEMDPKSGKLIYGSHGGQVSGIIAAAANPSATDPRLNYFGGVAKESRLYQVSYEPTNGSLPSSGDENEDKKLLLGKDPTTRIAFAAAIDTLLNNATELNIMNHSWNEDPVSERQADMDREYKGRLDLSNPLVKSLHTATDKGILQVFAAGNESKRQPGVLAALPRYFPDMEKYYLSVIAVDPNHRLESYSNHCGVSRNWCIAAPGTMVLLAVQGDPAIDKVDYTFAVEQGTSYAAPTISGAAALLKQRFEYMNMAQVRDVLLTTATDLGAKGVDDTFGWGMVNVAKAVNGPAQLLGDESYTLNRDDRWANGLSAGGRLTKRGSGTLTLSGAGNRLKGVTVAGGGLHLQGDTRLSESAVVEQGELRLDNKLHADSLRVDTQGRLSGHGVVNADATVGGTLQAEGMTFLKKLTLEESAIFNLAAAHGISAEGEAAQVRLGGRVAADVSDFSQAEAGQTGVLLQLKNGADYTGAFSALLQPQALLAKGLRYDVRFNPNSVLLAINPQTLHVTTANRNERHAADALNRLRDSRLALSRNSYSRWLSHTLQSGDWQGLHRNLGNGIYANSVHYLLEQASLNRTLLHKQLSAAKSLNSGEWQVWSETGRDHSQYRANAVGKQVEYHAKQLTLGVTKAFSAQTAMTATLAKNHIDVTQPNAAAKNDETRISLAGRHYPASTAQGWFVEGDLSLAKIRHKQQRHFNGVAASSSGKTNGWNQNAGLTVGYLWQQNDWSFEPSVGLQVNRLWLKGFREQGSDLALTSPKIRKTETDLLLDLKLDRTFRLADWQLMPSLAIGYVQHLASRPVNIRSRLAAVDIEQAATAEQQAHLRTDLALTAKYHAWQATLGWQYHGYRQQKGNQAYFNVGYRF</sequence>
<evidence type="ECO:0000313" key="9">
    <source>
        <dbReference type="Proteomes" id="UP000030380"/>
    </source>
</evidence>
<evidence type="ECO:0000313" key="8">
    <source>
        <dbReference type="EMBL" id="KGQ69541.1"/>
    </source>
</evidence>
<evidence type="ECO:0000256" key="1">
    <source>
        <dbReference type="ARBA" id="ARBA00022670"/>
    </source>
</evidence>
<dbReference type="AlphaFoldDB" id="A0A0A3AJP0"/>
<dbReference type="OrthoDB" id="9780507at2"/>
<name>A0A0A3AJP0_9PAST</name>
<feature type="active site" description="Charge relay system" evidence="5">
    <location>
        <position position="336"/>
    </location>
</feature>
<dbReference type="InterPro" id="IPR036709">
    <property type="entry name" value="Autotransporte_beta_dom_sf"/>
</dbReference>
<dbReference type="Gene3D" id="3.40.50.200">
    <property type="entry name" value="Peptidase S8/S53 domain"/>
    <property type="match status" value="1"/>
</dbReference>
<feature type="chain" id="PRO_5001997705" description="Autotransporter domain-containing protein" evidence="6">
    <location>
        <begin position="25"/>
        <end position="968"/>
    </location>
</feature>
<dbReference type="InterPro" id="IPR023827">
    <property type="entry name" value="Peptidase_S8_Asp-AS"/>
</dbReference>
<gene>
    <name evidence="8" type="ORF">OA57_11040</name>
</gene>
<dbReference type="Pfam" id="PF03797">
    <property type="entry name" value="Autotransporter"/>
    <property type="match status" value="1"/>
</dbReference>
<dbReference type="PRINTS" id="PR00723">
    <property type="entry name" value="SUBTILISIN"/>
</dbReference>
<keyword evidence="9" id="KW-1185">Reference proteome</keyword>
<dbReference type="GO" id="GO:0016485">
    <property type="term" value="P:protein processing"/>
    <property type="evidence" value="ECO:0007669"/>
    <property type="project" value="TreeGrafter"/>
</dbReference>
<dbReference type="PROSITE" id="PS51892">
    <property type="entry name" value="SUBTILASE"/>
    <property type="match status" value="1"/>
</dbReference>
<dbReference type="RefSeq" id="WP_034617788.1">
    <property type="nucleotide sequence ID" value="NZ_JSUM01000017.1"/>
</dbReference>
<evidence type="ECO:0000256" key="3">
    <source>
        <dbReference type="ARBA" id="ARBA00022801"/>
    </source>
</evidence>
<dbReference type="InterPro" id="IPR036852">
    <property type="entry name" value="Peptidase_S8/S53_dom_sf"/>
</dbReference>
<dbReference type="SUPFAM" id="SSF52743">
    <property type="entry name" value="Subtilisin-like"/>
    <property type="match status" value="1"/>
</dbReference>
<evidence type="ECO:0000256" key="4">
    <source>
        <dbReference type="ARBA" id="ARBA00022825"/>
    </source>
</evidence>
<dbReference type="InterPro" id="IPR000209">
    <property type="entry name" value="Peptidase_S8/S53_dom"/>
</dbReference>
<dbReference type="InterPro" id="IPR015500">
    <property type="entry name" value="Peptidase_S8_subtilisin-rel"/>
</dbReference>
<evidence type="ECO:0000256" key="5">
    <source>
        <dbReference type="PROSITE-ProRule" id="PRU01240"/>
    </source>
</evidence>
<reference evidence="8 9" key="1">
    <citation type="submission" date="2014-11" db="EMBL/GenBank/DDBJ databases">
        <title>Draft genome sequence of Chelonobacter oris 1662T, associated with respiratory disease in Hermann's Tortoises.</title>
        <authorList>
            <person name="Kudirkiene E."/>
            <person name="Hansen M.J."/>
            <person name="Bojesen A.M."/>
        </authorList>
    </citation>
    <scope>NUCLEOTIDE SEQUENCE [LARGE SCALE GENOMIC DNA]</scope>
    <source>
        <strain evidence="8 9">1662</strain>
    </source>
</reference>
<dbReference type="GO" id="GO:0004252">
    <property type="term" value="F:serine-type endopeptidase activity"/>
    <property type="evidence" value="ECO:0007669"/>
    <property type="project" value="UniProtKB-UniRule"/>
</dbReference>
<organism evidence="8 9">
    <name type="scientific">Chelonobacter oris</name>
    <dbReference type="NCBI Taxonomy" id="505317"/>
    <lineage>
        <taxon>Bacteria</taxon>
        <taxon>Pseudomonadati</taxon>
        <taxon>Pseudomonadota</taxon>
        <taxon>Gammaproteobacteria</taxon>
        <taxon>Pasteurellales</taxon>
        <taxon>Pasteurellaceae</taxon>
        <taxon>Chelonobacter</taxon>
    </lineage>
</organism>
<dbReference type="EMBL" id="JSUM01000017">
    <property type="protein sequence ID" value="KGQ69541.1"/>
    <property type="molecule type" value="Genomic_DNA"/>
</dbReference>
<accession>A0A0A3AJP0</accession>
<feature type="active site" description="Charge relay system" evidence="5">
    <location>
        <position position="119"/>
    </location>
</feature>
<dbReference type="InterPro" id="IPR023828">
    <property type="entry name" value="Peptidase_S8_Ser-AS"/>
</dbReference>
<keyword evidence="3 5" id="KW-0378">Hydrolase</keyword>
<dbReference type="Proteomes" id="UP000030380">
    <property type="component" value="Unassembled WGS sequence"/>
</dbReference>
<dbReference type="MEROPS" id="S08.144"/>
<keyword evidence="2 6" id="KW-0732">Signal</keyword>
<dbReference type="PROSITE" id="PS00138">
    <property type="entry name" value="SUBTILASE_SER"/>
    <property type="match status" value="1"/>
</dbReference>
<dbReference type="GO" id="GO:0005886">
    <property type="term" value="C:plasma membrane"/>
    <property type="evidence" value="ECO:0007669"/>
    <property type="project" value="TreeGrafter"/>
</dbReference>
<dbReference type="SUPFAM" id="SSF103515">
    <property type="entry name" value="Autotransporter"/>
    <property type="match status" value="1"/>
</dbReference>
<dbReference type="PROSITE" id="PS00136">
    <property type="entry name" value="SUBTILASE_ASP"/>
    <property type="match status" value="1"/>
</dbReference>
<dbReference type="InterPro" id="IPR005546">
    <property type="entry name" value="Autotransporte_beta"/>
</dbReference>
<keyword evidence="1 5" id="KW-0645">Protease</keyword>
<dbReference type="Pfam" id="PF00082">
    <property type="entry name" value="Peptidase_S8"/>
    <property type="match status" value="1"/>
</dbReference>